<evidence type="ECO:0000256" key="11">
    <source>
        <dbReference type="ARBA" id="ARBA00023136"/>
    </source>
</evidence>
<sequence length="2029" mass="227793">MDEQNVCSASTSSCDVKTSTFVTSAEYCPLPLGLKEDFYDRGRRRRGQPGIQDRAISASSYSDESFHPRFVRYDSRSCWKNSSDDSEPWIQVDFEDLHIITGIVLQACEETGWVEEFTIQSKRAVNAYITHRDRTTGRRVFSGNVNSHCARVIAFDPWIYAESIRVIPISWNTEVGLRFELLGCQEDCDYALGLTDLSIFDAAITASSLLDDLHPPRSARIQPLGLQFESRLGWSPDLEADGGVPSWIQVNFPYIQVMKAVITQGCKESNSYLETFTIDYTIAADADDNDDIHPYTRPGSDEYLIFHANTDSETLVRNDLPFQVRAQFVRVNAISWGGSGPPCMKFEIIGCAYEICGQSLGIGKGTLGETISTSSSGACSPETYKLHGNNTFSFSNVFSTTERIIEGTLEITLPEEYSITGIVTQGALLLDNSEASTWATKYRLLYSRGVGDGNDFRDRPYVSSSGAQKEFDANYDSITPVFNELDRPIAATSLKLIIYNHEVVSLNYPCIRFDLIGCKVSERGFPCGSSAQELGGYCMGSVEGGTADPCVDIFHSSSHEAILSQPNTLAEVISNFLQLLLPGYTHYLIGLIHVTSRPFNSSLAPFVWLDGTPLLDISEFDPDIDYQNSTEQLCVTIDLTDQLSWKALPCDSAAIVPASLCQFDIDECLQDTYVCSHGCINYPGGYQCSCPEGMYLEPGPGQESCRSICEVLGLSLSSSLPDSCIEFHSGSDFETANRDCQLTGKRLMTANELLSVTSEWIGVFSLSSIWVSPTDRLDTDCYVADLGVSLGEVQVLNTPCRSNVTFICVQDDLPPTFELVTSYNTTNYTVSDNSLYIIWTGFAPWFGTLTSANLDIRVEEHLILRVYFVYSNLRRQPFPGSGCLDWLVLWENLPNGRRRRQGEYCSELSDFNLESTTNHITLSLMVDDFVPNMPNYITLQLLYESRDCSIQECNIYCASADQNYTAPQGQLQTFNFPEILPPYYSCSWTIWLEPGSFVRLQFLEVNIACTERHRVNIFSRRIPGKNRLDMKHPAILCQQTEAITISERNSLVITYDTGLTQRSGGFQAVYETSDIPGCRLDPKEDIIEGCSETRCKFPRAYIASPNFPSPYGEPFICHWIITTAPGTFISLKFLEFDIPDDISCVREYIAVEDSEQVKRFCNANTTNEPIPAYHSSRNEVLIRFSSVGRFLALYEQMYFTSSTPLVLASDNDYYCPNGWYLYNKRCFSIENSNIEIRWTEAVSLCSRKNNRTQAVSIRNVGEANFIHDLILNKVSKSLIFYIGLFKSEDRFRWTDDSPLSYTDWYQREYNYDEIQPDGGQIEACSAIFLRNFGRSDNWFDVPCAARSTNYYICARPAITDSPPDRMKRISFHTEDCRGGYFRISQRCLRLISTNNSSRSSDSGDLCPGASSAVPKQFVLSNLMSIQFHLNYIWSIPDGEIEIQTMRPNNFELTCFQKGPVRGFELKTGSCNASQTFGLCSLATTDIVQVCADNQFRCDTGECINPVFVCDFISDCSDGSDESSCVQGDSLGLEATCGPSQFKCRDNICIQTSFLCDFKSDCPDGSDEDNCVYPDCLDDEFLCDNKQCIPLSGYCNLIEDCVDGSDEVFCVTAEGNFQCYSSVWLPRIAYCDGHRDCVGQGYEDEPRDCDYFGSGFSCNSTNDVTCKSGACTRKRNLCLMEENEYGFMNGCRDLTHLQNCERFECTGLTYKCPDSYCIPQHYRCNDIPDCPGKEDELNCKNYICEGAYRCRDSPSCLAQQFVCDGIKQCPNGDDELFCEIDCPDNCTCSGLTYFCLNVIWSAEHVAGIPRNIKQLSLTNLQLSGRSKRQAIDGAVTILDATFLNIPEFSLLYSFNYNNNTNSYRIPQLNDIPWTGKLKRAVFFLSLAASRSERFYYCCLLEDSTTLQECLPQPDEFSSCTDLIRSTLQRIVIWLMALSSLSGNIIVILLRLFKRKKPATRRGNTAQPLFIMNLAIADLLMGCYLLMITVADISYRGRYGLFSDIWQNSFFCRLAGFLSTISSVTSVYSSP</sequence>
<dbReference type="PROSITE" id="PS01180">
    <property type="entry name" value="CUB"/>
    <property type="match status" value="2"/>
</dbReference>
<keyword evidence="7" id="KW-0732">Signal</keyword>
<dbReference type="InterPro" id="IPR049883">
    <property type="entry name" value="NOTCH1_EGF-like"/>
</dbReference>
<dbReference type="SMART" id="SM00192">
    <property type="entry name" value="LDLa"/>
    <property type="match status" value="6"/>
</dbReference>
<evidence type="ECO:0000256" key="8">
    <source>
        <dbReference type="ARBA" id="ARBA00022737"/>
    </source>
</evidence>
<dbReference type="InterPro" id="IPR000421">
    <property type="entry name" value="FA58C"/>
</dbReference>
<keyword evidence="4" id="KW-0964">Secreted</keyword>
<dbReference type="InterPro" id="IPR017452">
    <property type="entry name" value="GPCR_Rhodpsn_7TM"/>
</dbReference>
<feature type="disulfide bond" evidence="14">
    <location>
        <begin position="1543"/>
        <end position="1561"/>
    </location>
</feature>
<feature type="domain" description="F5/8 type C" evidence="17">
    <location>
        <begin position="28"/>
        <end position="184"/>
    </location>
</feature>
<dbReference type="PROSITE" id="PS50022">
    <property type="entry name" value="FA58C_3"/>
    <property type="match status" value="3"/>
</dbReference>
<organism evidence="20 21">
    <name type="scientific">Stichopus japonicus</name>
    <name type="common">Sea cucumber</name>
    <dbReference type="NCBI Taxonomy" id="307972"/>
    <lineage>
        <taxon>Eukaryota</taxon>
        <taxon>Metazoa</taxon>
        <taxon>Echinodermata</taxon>
        <taxon>Eleutherozoa</taxon>
        <taxon>Echinozoa</taxon>
        <taxon>Holothuroidea</taxon>
        <taxon>Aspidochirotacea</taxon>
        <taxon>Aspidochirotida</taxon>
        <taxon>Stichopodidae</taxon>
        <taxon>Apostichopus</taxon>
    </lineage>
</organism>
<dbReference type="SMART" id="SM00034">
    <property type="entry name" value="CLECT"/>
    <property type="match status" value="2"/>
</dbReference>
<keyword evidence="6 15" id="KW-0812">Transmembrane</keyword>
<dbReference type="Proteomes" id="UP000230750">
    <property type="component" value="Unassembled WGS sequence"/>
</dbReference>
<dbReference type="PROSITE" id="PS50068">
    <property type="entry name" value="LDLRA_2"/>
    <property type="match status" value="5"/>
</dbReference>
<dbReference type="Gene3D" id="2.60.120.290">
    <property type="entry name" value="Spermadhesin, CUB domain"/>
    <property type="match status" value="2"/>
</dbReference>
<evidence type="ECO:0000256" key="15">
    <source>
        <dbReference type="SAM" id="Phobius"/>
    </source>
</evidence>
<keyword evidence="8" id="KW-0677">Repeat</keyword>
<dbReference type="SMART" id="SM00181">
    <property type="entry name" value="EGF"/>
    <property type="match status" value="4"/>
</dbReference>
<dbReference type="CDD" id="cd00112">
    <property type="entry name" value="LDLa"/>
    <property type="match status" value="4"/>
</dbReference>
<feature type="domain" description="C-type lectin" evidence="18">
    <location>
        <begin position="1222"/>
        <end position="1343"/>
    </location>
</feature>
<feature type="disulfide bond" evidence="14">
    <location>
        <begin position="1582"/>
        <end position="1600"/>
    </location>
</feature>
<dbReference type="Pfam" id="PF00431">
    <property type="entry name" value="CUB"/>
    <property type="match status" value="2"/>
</dbReference>
<dbReference type="PROSITE" id="PS01209">
    <property type="entry name" value="LDLRA_1"/>
    <property type="match status" value="5"/>
</dbReference>
<dbReference type="InterPro" id="IPR035914">
    <property type="entry name" value="Sperma_CUB_dom_sf"/>
</dbReference>
<dbReference type="InterPro" id="IPR036055">
    <property type="entry name" value="LDL_receptor-like_sf"/>
</dbReference>
<keyword evidence="21" id="KW-1185">Reference proteome</keyword>
<dbReference type="InterPro" id="IPR016186">
    <property type="entry name" value="C-type_lectin-like/link_sf"/>
</dbReference>
<feature type="domain" description="CUB" evidence="16">
    <location>
        <begin position="1090"/>
        <end position="1197"/>
    </location>
</feature>
<dbReference type="InterPro" id="IPR001304">
    <property type="entry name" value="C-type_lectin-like"/>
</dbReference>
<evidence type="ECO:0000256" key="5">
    <source>
        <dbReference type="ARBA" id="ARBA00022536"/>
    </source>
</evidence>
<dbReference type="SUPFAM" id="SSF57196">
    <property type="entry name" value="EGF/Laminin"/>
    <property type="match status" value="1"/>
</dbReference>
<dbReference type="Pfam" id="PF00754">
    <property type="entry name" value="F5_F8_type_C"/>
    <property type="match status" value="3"/>
</dbReference>
<evidence type="ECO:0000313" key="20">
    <source>
        <dbReference type="EMBL" id="PIK58440.1"/>
    </source>
</evidence>
<dbReference type="GO" id="GO:0005886">
    <property type="term" value="C:plasma membrane"/>
    <property type="evidence" value="ECO:0007669"/>
    <property type="project" value="TreeGrafter"/>
</dbReference>
<feature type="disulfide bond" evidence="14">
    <location>
        <begin position="1762"/>
        <end position="1777"/>
    </location>
</feature>
<keyword evidence="12 14" id="KW-1015">Disulfide bond</keyword>
<evidence type="ECO:0000259" key="17">
    <source>
        <dbReference type="PROSITE" id="PS50022"/>
    </source>
</evidence>
<dbReference type="EMBL" id="MRZV01000113">
    <property type="protein sequence ID" value="PIK58440.1"/>
    <property type="molecule type" value="Genomic_DNA"/>
</dbReference>
<dbReference type="InterPro" id="IPR016187">
    <property type="entry name" value="CTDL_fold"/>
</dbReference>
<feature type="disulfide bond" evidence="13">
    <location>
        <begin position="1144"/>
        <end position="1161"/>
    </location>
</feature>
<dbReference type="InterPro" id="IPR001881">
    <property type="entry name" value="EGF-like_Ca-bd_dom"/>
</dbReference>
<feature type="disulfide bond" evidence="14">
    <location>
        <begin position="1575"/>
        <end position="1587"/>
    </location>
</feature>
<dbReference type="SMART" id="SM00179">
    <property type="entry name" value="EGF_CA"/>
    <property type="match status" value="1"/>
</dbReference>
<dbReference type="CDD" id="cd00037">
    <property type="entry name" value="CLECT"/>
    <property type="match status" value="1"/>
</dbReference>
<evidence type="ECO:0000256" key="14">
    <source>
        <dbReference type="PROSITE-ProRule" id="PRU00124"/>
    </source>
</evidence>
<dbReference type="InterPro" id="IPR023415">
    <property type="entry name" value="LDLR_class-A_CS"/>
</dbReference>
<dbReference type="Pfam" id="PF00057">
    <property type="entry name" value="Ldl_recept_a"/>
    <property type="match status" value="4"/>
</dbReference>
<feature type="disulfide bond" evidence="14">
    <location>
        <begin position="1490"/>
        <end position="1502"/>
    </location>
</feature>
<dbReference type="CDD" id="cd00054">
    <property type="entry name" value="EGF_CA"/>
    <property type="match status" value="1"/>
</dbReference>
<proteinExistence type="predicted"/>
<dbReference type="PANTHER" id="PTHR46806">
    <property type="entry name" value="F5/8 TYPE C DOMAIN-CONTAINING PROTEIN"/>
    <property type="match status" value="1"/>
</dbReference>
<evidence type="ECO:0000256" key="1">
    <source>
        <dbReference type="ARBA" id="ARBA00004184"/>
    </source>
</evidence>
<feature type="domain" description="F5/8 type C" evidence="17">
    <location>
        <begin position="356"/>
        <end position="518"/>
    </location>
</feature>
<evidence type="ECO:0000259" key="19">
    <source>
        <dbReference type="PROSITE" id="PS50262"/>
    </source>
</evidence>
<reference evidence="20 21" key="1">
    <citation type="journal article" date="2017" name="PLoS Biol.">
        <title>The sea cucumber genome provides insights into morphological evolution and visceral regeneration.</title>
        <authorList>
            <person name="Zhang X."/>
            <person name="Sun L."/>
            <person name="Yuan J."/>
            <person name="Sun Y."/>
            <person name="Gao Y."/>
            <person name="Zhang L."/>
            <person name="Li S."/>
            <person name="Dai H."/>
            <person name="Hamel J.F."/>
            <person name="Liu C."/>
            <person name="Yu Y."/>
            <person name="Liu S."/>
            <person name="Lin W."/>
            <person name="Guo K."/>
            <person name="Jin S."/>
            <person name="Xu P."/>
            <person name="Storey K.B."/>
            <person name="Huan P."/>
            <person name="Zhang T."/>
            <person name="Zhou Y."/>
            <person name="Zhang J."/>
            <person name="Lin C."/>
            <person name="Li X."/>
            <person name="Xing L."/>
            <person name="Huo D."/>
            <person name="Sun M."/>
            <person name="Wang L."/>
            <person name="Mercier A."/>
            <person name="Li F."/>
            <person name="Yang H."/>
            <person name="Xiang J."/>
        </authorList>
    </citation>
    <scope>NUCLEOTIDE SEQUENCE [LARGE SCALE GENOMIC DNA]</scope>
    <source>
        <strain evidence="20">Shaxun</strain>
        <tissue evidence="20">Muscle</tissue>
    </source>
</reference>
<dbReference type="PROSITE" id="PS01286">
    <property type="entry name" value="FA58C_2"/>
    <property type="match status" value="1"/>
</dbReference>
<feature type="disulfide bond" evidence="14">
    <location>
        <begin position="1555"/>
        <end position="1570"/>
    </location>
</feature>
<dbReference type="Gene3D" id="1.20.1070.10">
    <property type="entry name" value="Rhodopsin 7-helix transmembrane proteins"/>
    <property type="match status" value="1"/>
</dbReference>
<dbReference type="SUPFAM" id="SSF81321">
    <property type="entry name" value="Family A G protein-coupled receptor-like"/>
    <property type="match status" value="1"/>
</dbReference>
<dbReference type="Pfam" id="PF07645">
    <property type="entry name" value="EGF_CA"/>
    <property type="match status" value="1"/>
</dbReference>
<feature type="transmembrane region" description="Helical" evidence="15">
    <location>
        <begin position="1972"/>
        <end position="1991"/>
    </location>
</feature>
<comment type="caution">
    <text evidence="14">Lacks conserved residue(s) required for the propagation of feature annotation.</text>
</comment>
<dbReference type="Gene3D" id="2.10.25.10">
    <property type="entry name" value="Laminin"/>
    <property type="match status" value="1"/>
</dbReference>
<dbReference type="STRING" id="307972.A0A2G8LE62"/>
<evidence type="ECO:0000256" key="4">
    <source>
        <dbReference type="ARBA" id="ARBA00022525"/>
    </source>
</evidence>
<keyword evidence="5" id="KW-0245">EGF-like domain</keyword>
<feature type="disulfide bond" evidence="14">
    <location>
        <begin position="1704"/>
        <end position="1716"/>
    </location>
</feature>
<dbReference type="PRINTS" id="PR00261">
    <property type="entry name" value="LDLRECEPTOR"/>
</dbReference>
<dbReference type="SUPFAM" id="SSF57424">
    <property type="entry name" value="LDL receptor-like module"/>
    <property type="match status" value="5"/>
</dbReference>
<dbReference type="PANTHER" id="PTHR46806:SF5">
    <property type="entry name" value="F5_8 TYPE C DOMAIN-CONTAINING PROTEIN"/>
    <property type="match status" value="1"/>
</dbReference>
<dbReference type="SUPFAM" id="SSF49785">
    <property type="entry name" value="Galactose-binding domain-like"/>
    <property type="match status" value="3"/>
</dbReference>
<feature type="disulfide bond" evidence="13">
    <location>
        <begin position="1090"/>
        <end position="1117"/>
    </location>
</feature>
<evidence type="ECO:0000256" key="7">
    <source>
        <dbReference type="ARBA" id="ARBA00022729"/>
    </source>
</evidence>
<protein>
    <submittedName>
        <fullName evidence="20">Uncharacterized protein</fullName>
    </submittedName>
</protein>
<evidence type="ECO:0000256" key="10">
    <source>
        <dbReference type="ARBA" id="ARBA00022989"/>
    </source>
</evidence>
<name>A0A2G8LE62_STIJA</name>
<evidence type="ECO:0000313" key="21">
    <source>
        <dbReference type="Proteomes" id="UP000230750"/>
    </source>
</evidence>
<dbReference type="PROSITE" id="PS50041">
    <property type="entry name" value="C_TYPE_LECTIN_2"/>
    <property type="match status" value="1"/>
</dbReference>
<feature type="disulfide bond" evidence="14">
    <location>
        <begin position="1743"/>
        <end position="1755"/>
    </location>
</feature>
<dbReference type="Gene3D" id="4.10.400.10">
    <property type="entry name" value="Low-density Lipoprotein Receptor"/>
    <property type="match status" value="5"/>
</dbReference>
<evidence type="ECO:0000256" key="12">
    <source>
        <dbReference type="ARBA" id="ARBA00023157"/>
    </source>
</evidence>
<dbReference type="InterPro" id="IPR018097">
    <property type="entry name" value="EGF_Ca-bd_CS"/>
</dbReference>
<dbReference type="CDD" id="cd00057">
    <property type="entry name" value="FA58C"/>
    <property type="match status" value="1"/>
</dbReference>
<dbReference type="GO" id="GO:0005576">
    <property type="term" value="C:extracellular region"/>
    <property type="evidence" value="ECO:0007669"/>
    <property type="project" value="UniProtKB-SubCell"/>
</dbReference>
<dbReference type="OrthoDB" id="6022531at2759"/>
<dbReference type="SMART" id="SM00231">
    <property type="entry name" value="FA58C"/>
    <property type="match status" value="2"/>
</dbReference>
<feature type="domain" description="F5/8 type C" evidence="17">
    <location>
        <begin position="188"/>
        <end position="351"/>
    </location>
</feature>
<dbReference type="InterPro" id="IPR000859">
    <property type="entry name" value="CUB_dom"/>
</dbReference>
<dbReference type="PROSITE" id="PS01187">
    <property type="entry name" value="EGF_CA"/>
    <property type="match status" value="1"/>
</dbReference>
<feature type="disulfide bond" evidence="14">
    <location>
        <begin position="1723"/>
        <end position="1738"/>
    </location>
</feature>
<feature type="domain" description="CUB" evidence="16">
    <location>
        <begin position="957"/>
        <end position="1073"/>
    </location>
</feature>
<evidence type="ECO:0000259" key="16">
    <source>
        <dbReference type="PROSITE" id="PS01180"/>
    </source>
</evidence>
<dbReference type="InterPro" id="IPR050633">
    <property type="entry name" value="Neuropilin_MCO_CoagFactor"/>
</dbReference>
<dbReference type="PROSITE" id="PS50262">
    <property type="entry name" value="G_PROTEIN_RECEP_F1_2"/>
    <property type="match status" value="1"/>
</dbReference>
<dbReference type="SMART" id="SM00042">
    <property type="entry name" value="CUB"/>
    <property type="match status" value="2"/>
</dbReference>
<gene>
    <name evidence="20" type="ORF">BSL78_04661</name>
</gene>
<feature type="disulfide bond" evidence="14">
    <location>
        <begin position="1711"/>
        <end position="1729"/>
    </location>
</feature>
<dbReference type="InterPro" id="IPR002172">
    <property type="entry name" value="LDrepeatLR_classA_rpt"/>
</dbReference>
<feature type="disulfide bond" evidence="14">
    <location>
        <begin position="1594"/>
        <end position="1609"/>
    </location>
</feature>
<dbReference type="Gene3D" id="2.60.120.260">
    <property type="entry name" value="Galactose-binding domain-like"/>
    <property type="match status" value="3"/>
</dbReference>
<feature type="disulfide bond" evidence="14">
    <location>
        <begin position="1509"/>
        <end position="1524"/>
    </location>
</feature>
<feature type="disulfide bond" evidence="14">
    <location>
        <begin position="1497"/>
        <end position="1515"/>
    </location>
</feature>
<dbReference type="InterPro" id="IPR000742">
    <property type="entry name" value="EGF"/>
</dbReference>
<dbReference type="GO" id="GO:0012505">
    <property type="term" value="C:endomembrane system"/>
    <property type="evidence" value="ECO:0007669"/>
    <property type="project" value="UniProtKB-SubCell"/>
</dbReference>
<dbReference type="GO" id="GO:0005509">
    <property type="term" value="F:calcium ion binding"/>
    <property type="evidence" value="ECO:0007669"/>
    <property type="project" value="InterPro"/>
</dbReference>
<accession>A0A2G8LE62</accession>
<comment type="subcellular location">
    <subcellularLocation>
        <location evidence="1">Endomembrane system</location>
        <topology evidence="1">Peripheral membrane protein</topology>
    </subcellularLocation>
    <subcellularLocation>
        <location evidence="2">Membrane</location>
        <topology evidence="2">Single-pass type I membrane protein</topology>
    </subcellularLocation>
    <subcellularLocation>
        <location evidence="3">Secreted</location>
    </subcellularLocation>
</comment>
<dbReference type="GO" id="GO:0038023">
    <property type="term" value="F:signaling receptor activity"/>
    <property type="evidence" value="ECO:0007669"/>
    <property type="project" value="TreeGrafter"/>
</dbReference>
<dbReference type="Gene3D" id="3.10.100.10">
    <property type="entry name" value="Mannose-Binding Protein A, subunit A"/>
    <property type="match status" value="1"/>
</dbReference>
<evidence type="ECO:0000256" key="9">
    <source>
        <dbReference type="ARBA" id="ARBA00022889"/>
    </source>
</evidence>
<feature type="disulfide bond" evidence="14">
    <location>
        <begin position="1536"/>
        <end position="1548"/>
    </location>
</feature>
<dbReference type="SUPFAM" id="SSF56436">
    <property type="entry name" value="C-type lectin-like"/>
    <property type="match status" value="2"/>
</dbReference>
<dbReference type="InterPro" id="IPR008979">
    <property type="entry name" value="Galactose-bd-like_sf"/>
</dbReference>
<feature type="domain" description="G-protein coupled receptors family 1 profile" evidence="19">
    <location>
        <begin position="1941"/>
        <end position="2029"/>
    </location>
</feature>
<keyword evidence="11 15" id="KW-0472">Membrane</keyword>
<evidence type="ECO:0000259" key="18">
    <source>
        <dbReference type="PROSITE" id="PS50041"/>
    </source>
</evidence>
<evidence type="ECO:0000256" key="2">
    <source>
        <dbReference type="ARBA" id="ARBA00004479"/>
    </source>
</evidence>
<comment type="caution">
    <text evidence="20">The sequence shown here is derived from an EMBL/GenBank/DDBJ whole genome shotgun (WGS) entry which is preliminary data.</text>
</comment>
<keyword evidence="9" id="KW-0130">Cell adhesion</keyword>
<evidence type="ECO:0000256" key="13">
    <source>
        <dbReference type="PROSITE-ProRule" id="PRU00059"/>
    </source>
</evidence>
<keyword evidence="10 15" id="KW-1133">Transmembrane helix</keyword>
<evidence type="ECO:0000256" key="3">
    <source>
        <dbReference type="ARBA" id="ARBA00004613"/>
    </source>
</evidence>
<dbReference type="SUPFAM" id="SSF49854">
    <property type="entry name" value="Spermadhesin, CUB domain"/>
    <property type="match status" value="2"/>
</dbReference>
<dbReference type="CDD" id="cd00041">
    <property type="entry name" value="CUB"/>
    <property type="match status" value="1"/>
</dbReference>
<feature type="transmembrane region" description="Helical" evidence="15">
    <location>
        <begin position="1929"/>
        <end position="1951"/>
    </location>
</feature>
<evidence type="ECO:0000256" key="6">
    <source>
        <dbReference type="ARBA" id="ARBA00022692"/>
    </source>
</evidence>
<dbReference type="GO" id="GO:0007155">
    <property type="term" value="P:cell adhesion"/>
    <property type="evidence" value="ECO:0007669"/>
    <property type="project" value="UniProtKB-KW"/>
</dbReference>